<name>A0ABX1LW88_9CYAN</name>
<accession>A0ABX1LW88</accession>
<feature type="region of interest" description="Disordered" evidence="1">
    <location>
        <begin position="317"/>
        <end position="336"/>
    </location>
</feature>
<comment type="caution">
    <text evidence="3">The sequence shown here is derived from an EMBL/GenBank/DDBJ whole genome shotgun (WGS) entry which is preliminary data.</text>
</comment>
<sequence length="386" mass="42359">MNKYFISLTCLIILLITLFQKVGIVNSATKPERSPNLTIANVISQANPVDLKRLPLGDGKISNSPKVGWIWACRIDPNAGGAFRDGNWIKSDGTYDFTAKPIVQGKVNWDYRFKMSRQGNKRIFSTNDLPNHPTGIYPIAPNSEAFLYDRNPNRIAPQNMQVELPANPQLASQPSCASGAVGILLTGTVLFNALDALGRDAVAHETQDVCQGHPQEAGVYHYHSATTCLPDQTTKDGHSTLMGYSLDGFGIFGRHGESGKVLKSADLDVCHGHTHQINWDGKQISMYHYHATWDFPYTVGCMRGSYKMSDVMTISGPRPRRREGFPPQDFGNAPPRRPNLAIAAQKLGISEQKLRDALGAPPPNLEISAERLGISEQTLRDALGVP</sequence>
<evidence type="ECO:0000259" key="2">
    <source>
        <dbReference type="Pfam" id="PF14240"/>
    </source>
</evidence>
<dbReference type="RefSeq" id="WP_169365407.1">
    <property type="nucleotide sequence ID" value="NZ_JAAVJL010000003.1"/>
</dbReference>
<dbReference type="Pfam" id="PF14240">
    <property type="entry name" value="YHYH"/>
    <property type="match status" value="1"/>
</dbReference>
<keyword evidence="4" id="KW-1185">Reference proteome</keyword>
<reference evidence="3 4" key="1">
    <citation type="submission" date="2020-03" db="EMBL/GenBank/DDBJ databases">
        <title>Draft Genome Sequence of 2-Methylisoborneol Producing Pseudanabaena yagii Strain GIHE-NHR1 Isolated from North Han River in South Korea.</title>
        <authorList>
            <person name="Jeong J."/>
        </authorList>
    </citation>
    <scope>NUCLEOTIDE SEQUENCE [LARGE SCALE GENOMIC DNA]</scope>
    <source>
        <strain evidence="3 4">GIHE-NHR1</strain>
    </source>
</reference>
<dbReference type="Proteomes" id="UP000738376">
    <property type="component" value="Unassembled WGS sequence"/>
</dbReference>
<evidence type="ECO:0000313" key="4">
    <source>
        <dbReference type="Proteomes" id="UP000738376"/>
    </source>
</evidence>
<dbReference type="PANTHER" id="PTHR30289">
    <property type="entry name" value="UNCHARACTERIZED PROTEIN YBCL-RELATED"/>
    <property type="match status" value="1"/>
</dbReference>
<dbReference type="PANTHER" id="PTHR30289:SF8">
    <property type="entry name" value="YHYH DOMAIN-CONTAINING PROTEIN"/>
    <property type="match status" value="1"/>
</dbReference>
<evidence type="ECO:0000256" key="1">
    <source>
        <dbReference type="SAM" id="MobiDB-lite"/>
    </source>
</evidence>
<gene>
    <name evidence="3" type="ORF">HC246_21065</name>
</gene>
<proteinExistence type="predicted"/>
<organism evidence="3 4">
    <name type="scientific">Pseudanabaena yagii GIHE-NHR1</name>
    <dbReference type="NCBI Taxonomy" id="2722753"/>
    <lineage>
        <taxon>Bacteria</taxon>
        <taxon>Bacillati</taxon>
        <taxon>Cyanobacteriota</taxon>
        <taxon>Cyanophyceae</taxon>
        <taxon>Pseudanabaenales</taxon>
        <taxon>Pseudanabaenaceae</taxon>
        <taxon>Pseudanabaena</taxon>
        <taxon>Pseudanabaena yagii</taxon>
    </lineage>
</organism>
<feature type="domain" description="YHYH" evidence="2">
    <location>
        <begin position="162"/>
        <end position="256"/>
    </location>
</feature>
<dbReference type="EMBL" id="JAAVJL010000003">
    <property type="protein sequence ID" value="NMF60453.1"/>
    <property type="molecule type" value="Genomic_DNA"/>
</dbReference>
<protein>
    <submittedName>
        <fullName evidence="3">YHYH protein</fullName>
    </submittedName>
</protein>
<dbReference type="InterPro" id="IPR025924">
    <property type="entry name" value="YHYH_dom"/>
</dbReference>
<evidence type="ECO:0000313" key="3">
    <source>
        <dbReference type="EMBL" id="NMF60453.1"/>
    </source>
</evidence>